<dbReference type="SUPFAM" id="SSF53756">
    <property type="entry name" value="UDP-Glycosyltransferase/glycogen phosphorylase"/>
    <property type="match status" value="2"/>
</dbReference>
<feature type="compositionally biased region" description="Basic and acidic residues" evidence="4">
    <location>
        <begin position="797"/>
        <end position="810"/>
    </location>
</feature>
<comment type="caution">
    <text evidence="6">The sequence shown here is derived from an EMBL/GenBank/DDBJ whole genome shotgun (WGS) entry which is preliminary data.</text>
</comment>
<keyword evidence="2" id="KW-0328">Glycosyltransferase</keyword>
<feature type="compositionally biased region" description="Low complexity" evidence="4">
    <location>
        <begin position="833"/>
        <end position="842"/>
    </location>
</feature>
<feature type="compositionally biased region" description="Polar residues" evidence="4">
    <location>
        <begin position="14"/>
        <end position="44"/>
    </location>
</feature>
<evidence type="ECO:0000256" key="1">
    <source>
        <dbReference type="ARBA" id="ARBA00009995"/>
    </source>
</evidence>
<evidence type="ECO:0000313" key="7">
    <source>
        <dbReference type="Proteomes" id="UP000712281"/>
    </source>
</evidence>
<evidence type="ECO:0000256" key="4">
    <source>
        <dbReference type="SAM" id="MobiDB-lite"/>
    </source>
</evidence>
<feature type="region of interest" description="Disordered" evidence="4">
    <location>
        <begin position="410"/>
        <end position="439"/>
    </location>
</feature>
<proteinExistence type="inferred from homology"/>
<reference evidence="6" key="1">
    <citation type="submission" date="2019-12" db="EMBL/GenBank/DDBJ databases">
        <title>Genome sequencing and annotation of Brassica cretica.</title>
        <authorList>
            <person name="Studholme D.J."/>
            <person name="Sarris P.F."/>
        </authorList>
    </citation>
    <scope>NUCLEOTIDE SEQUENCE</scope>
    <source>
        <strain evidence="6">PFS-001/15</strain>
        <tissue evidence="6">Leaf</tissue>
    </source>
</reference>
<evidence type="ECO:0000256" key="3">
    <source>
        <dbReference type="ARBA" id="ARBA00022679"/>
    </source>
</evidence>
<evidence type="ECO:0000259" key="5">
    <source>
        <dbReference type="Pfam" id="PF11331"/>
    </source>
</evidence>
<feature type="region of interest" description="Disordered" evidence="4">
    <location>
        <begin position="597"/>
        <end position="629"/>
    </location>
</feature>
<feature type="region of interest" description="Disordered" evidence="4">
    <location>
        <begin position="895"/>
        <end position="928"/>
    </location>
</feature>
<evidence type="ECO:0000256" key="2">
    <source>
        <dbReference type="ARBA" id="ARBA00022676"/>
    </source>
</evidence>
<feature type="compositionally biased region" description="Low complexity" evidence="4">
    <location>
        <begin position="343"/>
        <end position="352"/>
    </location>
</feature>
<dbReference type="Pfam" id="PF11331">
    <property type="entry name" value="Zn_ribbon_12"/>
    <property type="match status" value="2"/>
</dbReference>
<feature type="domain" description="Probable zinc-ribbon" evidence="5">
    <location>
        <begin position="718"/>
        <end position="760"/>
    </location>
</feature>
<gene>
    <name evidence="6" type="ORF">F2Q68_00002504</name>
</gene>
<evidence type="ECO:0000313" key="6">
    <source>
        <dbReference type="EMBL" id="KAF2582258.1"/>
    </source>
</evidence>
<comment type="similarity">
    <text evidence="1">Belongs to the UDP-glycosyltransferase family.</text>
</comment>
<keyword evidence="3" id="KW-0808">Transferase</keyword>
<feature type="region of interest" description="Disordered" evidence="4">
    <location>
        <begin position="662"/>
        <end position="694"/>
    </location>
</feature>
<dbReference type="InterPro" id="IPR002213">
    <property type="entry name" value="UDP_glucos_trans"/>
</dbReference>
<dbReference type="GO" id="GO:0008194">
    <property type="term" value="F:UDP-glycosyltransferase activity"/>
    <property type="evidence" value="ECO:0007669"/>
    <property type="project" value="InterPro"/>
</dbReference>
<dbReference type="Pfam" id="PF00201">
    <property type="entry name" value="UDPGT"/>
    <property type="match status" value="2"/>
</dbReference>
<feature type="region of interest" description="Disordered" evidence="4">
    <location>
        <begin position="172"/>
        <end position="205"/>
    </location>
</feature>
<accession>A0A8S9JK70</accession>
<sequence>MRSRGDLVDVRSDAGSSKETTNSRHGSQRSGKSQDLVDPNSNPIEYTEQERAELLRRLDSIKDHLLRGAVNENQQLLRPVHVHAPSPAPSYYHQRPYPYPPPQGYHHQDPFRRPPPFHGYPQSGGQYADVVDPHSYYPATPSRYGDMMPPYSPVSSHQRLYTTPVHTYNNSLSFPSSMSSPGPRGGGGGYARWPSDLDSETGGGGAFPRGYVKKAVSDSDARRCHPLAGGAPFIACRSCFELLYLPKKKLLAQERLHKLQCGACSEVISFTVVDKKLVFTSCNEGTTANTVVVEEPVQEVKNQGDTIRSESQRSDDEERSSVSSEQQEKEVKSVRRRAKGSKASEPAAAAPESASLLELFEHSNVNRAALAYGMAELGYIKPDKQEVFKKQDSVKPESIVATETEVSYNGYTNTTEISEDSNGREDKNRTRNPNEDGGKSIEVWVNGRLLPEDLVSSAEKLAGPIQAGKYWYDYRAGFWGVMGKPCLGIIPLMRSRGDLVDVRSDAGSSKETTNSRHGSQRSGKSQDLVDPNSNPIEYTEQERAELLRRLDSIKDHLLRGGGGAVNENQQLLRPVHVHAPSPSPAPSYYHQRLYRYPPPQGYHHQDPFRRPPSFQGYPQSGDPHSYYPATPSRYGDMMPPYSPVSSHQRHYTTPVHTYNNSLSFPSSISSPGPRGGGGGYARWPSDLDSETGGGGAFPRGYVKKAVSESDALRCHPLAGGAPFIACRRCFELLYLPKKKLLAQERLHKLQCGACSEVISFIVVDKKLVFTSGNEGTTTNTVVVEEPVQEVKSQGDTIRSESQRSDDEERSSVSSEQQQKEVKSVRRRAKGSKASEPAAAAPESASLLELFEHSNVNRAALAYGMAELGYIKPDKQEVFKKQDSVKPESIVATETEVSYNGYTNTTEISEDSNGREDKNRTRNPNEDGGKSIEVWFASMEESIAPHVAILPSPGMGHLIPLAQFAKQLVHRHAFSVTFLVIGEGPPSKSQRTVLDSLPSSISSVFLPPADLTDLPPTTRIETRISLTVSRSNPELRRVFDSFSAEGRLPTVLCVDLFGTDAFDVAVEFHVSPYIFFPSTANVLSFFLHLPKLDETMSCEFSELTEPVQLPGCVPFAGKDAPDPARDRKHDVYKCLLHNAKRYKEAEGILVNTFLDLEPNALKALQEPGLDKPPVYPIGPLVKQEGSNGTEESECLKWLDKQPLGSVLYVSFGSGGVLTLEQLNELALGLEDSKQRFLWVIRSPSQTADASFFRSHSEADPLTFLPHGFLERTKDRGFMIPSWAPQAQILAHPSTGGFLSHCGWNSTLESIVSGVPLIAWPLYAEQKMNAVLLAEDIHVALRAHAGEEGMVRREEVARVVKGLMEGEEGKGVRNKMKEMKEEASRVLSDDGSSTKALSLVALNELTEPVQLPGCVPFAGKDAPDPARDRKHDVYKCLLHNAKRYKEAEGILVNTFLDLEPNALKALQEPGLDKPPVYPIGPLVKQESGNGIEESECLKWLDKQPLGSVLYVSFGSGGVLTLEQLNELALGLEDSKQRFLWVIRSPSQTANASFFRSHTEADPLTFLPHAFLERTKDRGFMIPSWAPQAQILAHPSTGGFLSHCGWNSTLESIVSGVPLIAWPLYAEQKMNAVLLAEDIRVALRAHAGEEGMVRREEVARVVKGLMEGEEGKGVMNKMKEMKEGAIRVLSDDGSSTKALSLVASKWKDHQKGLEQNGKH</sequence>
<dbReference type="CDD" id="cd03784">
    <property type="entry name" value="GT1_Gtf-like"/>
    <property type="match status" value="2"/>
</dbReference>
<feature type="compositionally biased region" description="Basic and acidic residues" evidence="4">
    <location>
        <begin position="307"/>
        <end position="333"/>
    </location>
</feature>
<dbReference type="InterPro" id="IPR035595">
    <property type="entry name" value="UDP_glycos_trans_CS"/>
</dbReference>
<protein>
    <recommendedName>
        <fullName evidence="5">Probable zinc-ribbon domain-containing protein</fullName>
    </recommendedName>
</protein>
<dbReference type="Proteomes" id="UP000712281">
    <property type="component" value="Unassembled WGS sequence"/>
</dbReference>
<feature type="compositionally biased region" description="Polar residues" evidence="4">
    <location>
        <begin position="506"/>
        <end position="535"/>
    </location>
</feature>
<feature type="compositionally biased region" description="Polar residues" evidence="4">
    <location>
        <begin position="895"/>
        <end position="906"/>
    </location>
</feature>
<dbReference type="PANTHER" id="PTHR48046">
    <property type="entry name" value="UDP-GLYCOSYLTRANSFERASE 72E1"/>
    <property type="match status" value="1"/>
</dbReference>
<dbReference type="PROSITE" id="PS00375">
    <property type="entry name" value="UDPGT"/>
    <property type="match status" value="2"/>
</dbReference>
<dbReference type="EMBL" id="QGKW02001660">
    <property type="protein sequence ID" value="KAF2582258.1"/>
    <property type="molecule type" value="Genomic_DNA"/>
</dbReference>
<feature type="compositionally biased region" description="Basic and acidic residues" evidence="4">
    <location>
        <begin position="911"/>
        <end position="928"/>
    </location>
</feature>
<feature type="region of interest" description="Disordered" evidence="4">
    <location>
        <begin position="1"/>
        <end position="47"/>
    </location>
</feature>
<feature type="compositionally biased region" description="Basic and acidic residues" evidence="4">
    <location>
        <begin position="421"/>
        <end position="439"/>
    </location>
</feature>
<dbReference type="FunFam" id="3.40.50.2000:FF:000051">
    <property type="entry name" value="Glycosyltransferase"/>
    <property type="match status" value="2"/>
</dbReference>
<feature type="compositionally biased region" description="Basic and acidic residues" evidence="4">
    <location>
        <begin position="1"/>
        <end position="12"/>
    </location>
</feature>
<dbReference type="InterPro" id="IPR021480">
    <property type="entry name" value="Zinc_ribbon_12"/>
</dbReference>
<dbReference type="FunFam" id="3.40.50.2000:FF:000054">
    <property type="entry name" value="Glycosyltransferase"/>
    <property type="match status" value="1"/>
</dbReference>
<feature type="region of interest" description="Disordered" evidence="4">
    <location>
        <begin position="503"/>
        <end position="535"/>
    </location>
</feature>
<feature type="region of interest" description="Disordered" evidence="4">
    <location>
        <begin position="299"/>
        <end position="352"/>
    </location>
</feature>
<dbReference type="PANTHER" id="PTHR48046:SF6">
    <property type="entry name" value="GLYCOSYLTRANSFERASE"/>
    <property type="match status" value="1"/>
</dbReference>
<feature type="region of interest" description="Disordered" evidence="4">
    <location>
        <begin position="786"/>
        <end position="842"/>
    </location>
</feature>
<organism evidence="6 7">
    <name type="scientific">Brassica cretica</name>
    <name type="common">Mustard</name>
    <dbReference type="NCBI Taxonomy" id="69181"/>
    <lineage>
        <taxon>Eukaryota</taxon>
        <taxon>Viridiplantae</taxon>
        <taxon>Streptophyta</taxon>
        <taxon>Embryophyta</taxon>
        <taxon>Tracheophyta</taxon>
        <taxon>Spermatophyta</taxon>
        <taxon>Magnoliopsida</taxon>
        <taxon>eudicotyledons</taxon>
        <taxon>Gunneridae</taxon>
        <taxon>Pentapetalae</taxon>
        <taxon>rosids</taxon>
        <taxon>malvids</taxon>
        <taxon>Brassicales</taxon>
        <taxon>Brassicaceae</taxon>
        <taxon>Brassiceae</taxon>
        <taxon>Brassica</taxon>
    </lineage>
</organism>
<feature type="compositionally biased region" description="Low complexity" evidence="4">
    <location>
        <begin position="172"/>
        <end position="182"/>
    </location>
</feature>
<feature type="compositionally biased region" description="Low complexity" evidence="4">
    <location>
        <begin position="662"/>
        <end position="672"/>
    </location>
</feature>
<feature type="domain" description="Probable zinc-ribbon" evidence="5">
    <location>
        <begin position="228"/>
        <end position="272"/>
    </location>
</feature>
<dbReference type="Gene3D" id="3.40.50.2000">
    <property type="entry name" value="Glycogen Phosphorylase B"/>
    <property type="match status" value="4"/>
</dbReference>
<name>A0A8S9JK70_BRACR</name>